<evidence type="ECO:0000259" key="3">
    <source>
        <dbReference type="PROSITE" id="PS50109"/>
    </source>
</evidence>
<keyword evidence="2" id="KW-0472">Membrane</keyword>
<dbReference type="Pfam" id="PF06580">
    <property type="entry name" value="His_kinase"/>
    <property type="match status" value="1"/>
</dbReference>
<dbReference type="PROSITE" id="PS50109">
    <property type="entry name" value="HIS_KIN"/>
    <property type="match status" value="1"/>
</dbReference>
<dbReference type="Gene3D" id="3.30.565.10">
    <property type="entry name" value="Histidine kinase-like ATPase, C-terminal domain"/>
    <property type="match status" value="1"/>
</dbReference>
<dbReference type="Pfam" id="PF02518">
    <property type="entry name" value="HATPase_c"/>
    <property type="match status" value="1"/>
</dbReference>
<dbReference type="SMART" id="SM00387">
    <property type="entry name" value="HATPase_c"/>
    <property type="match status" value="1"/>
</dbReference>
<keyword evidence="4" id="KW-0808">Transferase</keyword>
<feature type="transmembrane region" description="Helical" evidence="2">
    <location>
        <begin position="69"/>
        <end position="91"/>
    </location>
</feature>
<dbReference type="InterPro" id="IPR036890">
    <property type="entry name" value="HATPase_C_sf"/>
</dbReference>
<evidence type="ECO:0000313" key="4">
    <source>
        <dbReference type="EMBL" id="GAL30593.1"/>
    </source>
</evidence>
<reference evidence="5" key="2">
    <citation type="submission" date="2014-09" db="EMBL/GenBank/DDBJ databases">
        <authorList>
            <consortium name="NBRP consortium"/>
            <person name="Sawabe T."/>
            <person name="Meirelles P."/>
            <person name="Nakanishi M."/>
            <person name="Sayaka M."/>
            <person name="Hattori M."/>
            <person name="Ohkuma M."/>
        </authorList>
    </citation>
    <scope>NUCLEOTIDE SEQUENCE [LARGE SCALE GENOMIC DNA]</scope>
    <source>
        <strain evidence="5">JCM 19239</strain>
    </source>
</reference>
<name>A0ABQ0JPB1_9VIBR</name>
<comment type="caution">
    <text evidence="4">The sequence shown here is derived from an EMBL/GenBank/DDBJ whole genome shotgun (WGS) entry which is preliminary data.</text>
</comment>
<feature type="coiled-coil region" evidence="1">
    <location>
        <begin position="120"/>
        <end position="159"/>
    </location>
</feature>
<keyword evidence="2" id="KW-1133">Transmembrane helix</keyword>
<organism evidence="4 5">
    <name type="scientific">Vibrio variabilis</name>
    <dbReference type="NCBI Taxonomy" id="990271"/>
    <lineage>
        <taxon>Bacteria</taxon>
        <taxon>Pseudomonadati</taxon>
        <taxon>Pseudomonadota</taxon>
        <taxon>Gammaproteobacteria</taxon>
        <taxon>Vibrionales</taxon>
        <taxon>Vibrionaceae</taxon>
        <taxon>Vibrio</taxon>
    </lineage>
</organism>
<protein>
    <submittedName>
        <fullName evidence="4">Autolysin sensor kinase</fullName>
    </submittedName>
</protein>
<keyword evidence="5" id="KW-1185">Reference proteome</keyword>
<keyword evidence="1" id="KW-0175">Coiled coil</keyword>
<evidence type="ECO:0000256" key="1">
    <source>
        <dbReference type="SAM" id="Coils"/>
    </source>
</evidence>
<sequence length="347" mass="38552">MMIPISENSWARSLFITTLFCAGIAVITASIWVAPYFENLMISLGYGYSAVFMSWLIERFVPQLKDKRTFSLAISLLLAVTLGTAHAYLWVSKYLDSMFGRALNPSYCLASFLRLSVSTSSTCKSKKNNLQQALEQSKREKVEQEKTLIESELKQLQSQIEPHFLFNTLANVSALVDQDPAQAKHMLDKLTQLLRASMARHRVNQVSVKSEVDLIDAYLSIQKIRLDSRLDFEFIIADAVKQQLIPPYLLQPLVENAIKHGIEPSIDGGTVTIRARSDAQQCILEVIDNGLGLSLDNTASTGHGIGIQNAKSRLSALYQDRATLNIIENQTGGVTATIKLPLEHPTP</sequence>
<evidence type="ECO:0000256" key="2">
    <source>
        <dbReference type="SAM" id="Phobius"/>
    </source>
</evidence>
<evidence type="ECO:0000313" key="5">
    <source>
        <dbReference type="Proteomes" id="UP000029223"/>
    </source>
</evidence>
<feature type="transmembrane region" description="Helical" evidence="2">
    <location>
        <begin position="12"/>
        <end position="34"/>
    </location>
</feature>
<gene>
    <name evidence="4" type="ORF">JCM19239_1287</name>
</gene>
<dbReference type="InterPro" id="IPR050640">
    <property type="entry name" value="Bact_2-comp_sensor_kinase"/>
</dbReference>
<keyword evidence="4" id="KW-0418">Kinase</keyword>
<dbReference type="InterPro" id="IPR003594">
    <property type="entry name" value="HATPase_dom"/>
</dbReference>
<keyword evidence="2" id="KW-0812">Transmembrane</keyword>
<dbReference type="PANTHER" id="PTHR34220">
    <property type="entry name" value="SENSOR HISTIDINE KINASE YPDA"/>
    <property type="match status" value="1"/>
</dbReference>
<feature type="transmembrane region" description="Helical" evidence="2">
    <location>
        <begin position="40"/>
        <end position="57"/>
    </location>
</feature>
<reference evidence="5" key="1">
    <citation type="submission" date="2014-09" db="EMBL/GenBank/DDBJ databases">
        <title>Vibrio variabilis JCM 19239. (C206) whole genome shotgun sequence.</title>
        <authorList>
            <person name="Sawabe T."/>
            <person name="Meirelles P."/>
            <person name="Nakanishi M."/>
            <person name="Sayaka M."/>
            <person name="Hattori M."/>
            <person name="Ohkuma M."/>
        </authorList>
    </citation>
    <scope>NUCLEOTIDE SEQUENCE [LARGE SCALE GENOMIC DNA]</scope>
    <source>
        <strain evidence="5">JCM 19239</strain>
    </source>
</reference>
<accession>A0ABQ0JPB1</accession>
<proteinExistence type="predicted"/>
<dbReference type="InterPro" id="IPR010559">
    <property type="entry name" value="Sig_transdc_His_kin_internal"/>
</dbReference>
<dbReference type="GO" id="GO:0016301">
    <property type="term" value="F:kinase activity"/>
    <property type="evidence" value="ECO:0007669"/>
    <property type="project" value="UniProtKB-KW"/>
</dbReference>
<dbReference type="PANTHER" id="PTHR34220:SF9">
    <property type="entry name" value="SIGNAL TRANSDUCTION HISTIDINE KINASE INTERNAL REGION DOMAIN-CONTAINING PROTEIN"/>
    <property type="match status" value="1"/>
</dbReference>
<feature type="domain" description="Histidine kinase" evidence="3">
    <location>
        <begin position="249"/>
        <end position="344"/>
    </location>
</feature>
<dbReference type="SUPFAM" id="SSF55874">
    <property type="entry name" value="ATPase domain of HSP90 chaperone/DNA topoisomerase II/histidine kinase"/>
    <property type="match status" value="1"/>
</dbReference>
<dbReference type="InterPro" id="IPR005467">
    <property type="entry name" value="His_kinase_dom"/>
</dbReference>
<dbReference type="EMBL" id="BBMS01000102">
    <property type="protein sequence ID" value="GAL30593.1"/>
    <property type="molecule type" value="Genomic_DNA"/>
</dbReference>
<dbReference type="Proteomes" id="UP000029223">
    <property type="component" value="Unassembled WGS sequence"/>
</dbReference>